<dbReference type="EMBL" id="RQGG01000012">
    <property type="protein sequence ID" value="TGL55325.1"/>
    <property type="molecule type" value="Genomic_DNA"/>
</dbReference>
<evidence type="ECO:0000256" key="1">
    <source>
        <dbReference type="SAM" id="Phobius"/>
    </source>
</evidence>
<dbReference type="OrthoDB" id="9927133at2"/>
<feature type="transmembrane region" description="Helical" evidence="1">
    <location>
        <begin position="12"/>
        <end position="28"/>
    </location>
</feature>
<evidence type="ECO:0000313" key="2">
    <source>
        <dbReference type="EMBL" id="TGL55325.1"/>
    </source>
</evidence>
<gene>
    <name evidence="2" type="ORF">EHQ59_04630</name>
</gene>
<keyword evidence="1" id="KW-0472">Membrane</keyword>
<keyword evidence="3" id="KW-1185">Reference proteome</keyword>
<dbReference type="Proteomes" id="UP000297609">
    <property type="component" value="Unassembled WGS sequence"/>
</dbReference>
<keyword evidence="1" id="KW-0812">Transmembrane</keyword>
<dbReference type="AlphaFoldDB" id="A0A4R9JT60"/>
<protein>
    <recommendedName>
        <fullName evidence="4">Lipoprotein</fullName>
    </recommendedName>
</protein>
<accession>A0A4R9JT60</accession>
<sequence>MLKKTAKLKFNSYLLNGICVLVGMQIVFTNCEKKKSCFAYVPASTTNSETNQTSKSISLLPVGEQSEDDCEQTGLLTSLITGIAKPPAQIVFYNDSGAVATRAGLYTDSSCTQPAAEATNVEIAKFSKYVDYVPSPNSNSSPYYYYGYVRDGGASVCYTQPRSFPAGNIACTMTLRHSGGAGATVSLSSSCG</sequence>
<evidence type="ECO:0000313" key="3">
    <source>
        <dbReference type="Proteomes" id="UP000297609"/>
    </source>
</evidence>
<evidence type="ECO:0008006" key="4">
    <source>
        <dbReference type="Google" id="ProtNLM"/>
    </source>
</evidence>
<comment type="caution">
    <text evidence="2">The sequence shown here is derived from an EMBL/GenBank/DDBJ whole genome shotgun (WGS) entry which is preliminary data.</text>
</comment>
<keyword evidence="1" id="KW-1133">Transmembrane helix</keyword>
<reference evidence="2" key="1">
    <citation type="journal article" date="2019" name="PLoS Negl. Trop. Dis.">
        <title>Revisiting the worldwide diversity of Leptospira species in the environment.</title>
        <authorList>
            <person name="Vincent A.T."/>
            <person name="Schiettekatte O."/>
            <person name="Bourhy P."/>
            <person name="Veyrier F.J."/>
            <person name="Picardeau M."/>
        </authorList>
    </citation>
    <scope>NUCLEOTIDE SEQUENCE [LARGE SCALE GENOMIC DNA]</scope>
    <source>
        <strain evidence="2">201702454</strain>
    </source>
</reference>
<dbReference type="RefSeq" id="WP_135617988.1">
    <property type="nucleotide sequence ID" value="NZ_RQGG01000012.1"/>
</dbReference>
<organism evidence="2 3">
    <name type="scientific">Leptospira kemamanensis</name>
    <dbReference type="NCBI Taxonomy" id="2484942"/>
    <lineage>
        <taxon>Bacteria</taxon>
        <taxon>Pseudomonadati</taxon>
        <taxon>Spirochaetota</taxon>
        <taxon>Spirochaetia</taxon>
        <taxon>Leptospirales</taxon>
        <taxon>Leptospiraceae</taxon>
        <taxon>Leptospira</taxon>
    </lineage>
</organism>
<proteinExistence type="predicted"/>
<name>A0A4R9JT60_9LEPT</name>